<protein>
    <submittedName>
        <fullName evidence="1">Uncharacterized protein</fullName>
    </submittedName>
</protein>
<dbReference type="AlphaFoldDB" id="A0A164WLF9"/>
<reference evidence="1 2" key="1">
    <citation type="submission" date="2016-03" db="EMBL/GenBank/DDBJ databases">
        <title>EvidentialGene: Evidence-directed Construction of Genes on Genomes.</title>
        <authorList>
            <person name="Gilbert D.G."/>
            <person name="Choi J.-H."/>
            <person name="Mockaitis K."/>
            <person name="Colbourne J."/>
            <person name="Pfrender M."/>
        </authorList>
    </citation>
    <scope>NUCLEOTIDE SEQUENCE [LARGE SCALE GENOMIC DNA]</scope>
    <source>
        <strain evidence="1 2">Xinb3</strain>
        <tissue evidence="1">Complete organism</tissue>
    </source>
</reference>
<accession>A0A164WLF9</accession>
<organism evidence="1 2">
    <name type="scientific">Daphnia magna</name>
    <dbReference type="NCBI Taxonomy" id="35525"/>
    <lineage>
        <taxon>Eukaryota</taxon>
        <taxon>Metazoa</taxon>
        <taxon>Ecdysozoa</taxon>
        <taxon>Arthropoda</taxon>
        <taxon>Crustacea</taxon>
        <taxon>Branchiopoda</taxon>
        <taxon>Diplostraca</taxon>
        <taxon>Cladocera</taxon>
        <taxon>Anomopoda</taxon>
        <taxon>Daphniidae</taxon>
        <taxon>Daphnia</taxon>
    </lineage>
</organism>
<dbReference type="EMBL" id="LRGB01001186">
    <property type="protein sequence ID" value="KZS13371.1"/>
    <property type="molecule type" value="Genomic_DNA"/>
</dbReference>
<evidence type="ECO:0000313" key="2">
    <source>
        <dbReference type="Proteomes" id="UP000076858"/>
    </source>
</evidence>
<sequence>MSFPDVSGSSHINNSRAISSALVNRRSASRHQHFPHLKTKQKKWPNVCLQLLFCFFEKKL</sequence>
<comment type="caution">
    <text evidence="1">The sequence shown here is derived from an EMBL/GenBank/DDBJ whole genome shotgun (WGS) entry which is preliminary data.</text>
</comment>
<gene>
    <name evidence="1" type="ORF">APZ42_021514</name>
</gene>
<name>A0A164WLF9_9CRUS</name>
<keyword evidence="2" id="KW-1185">Reference proteome</keyword>
<proteinExistence type="predicted"/>
<evidence type="ECO:0000313" key="1">
    <source>
        <dbReference type="EMBL" id="KZS13371.1"/>
    </source>
</evidence>
<dbReference type="Proteomes" id="UP000076858">
    <property type="component" value="Unassembled WGS sequence"/>
</dbReference>